<evidence type="ECO:0000256" key="2">
    <source>
        <dbReference type="ARBA" id="ARBA00022525"/>
    </source>
</evidence>
<reference evidence="4 5" key="1">
    <citation type="submission" date="2023-12" db="EMBL/GenBank/DDBJ databases">
        <title>Baltic Sea Cyanobacteria.</title>
        <authorList>
            <person name="Delbaje E."/>
            <person name="Fewer D.P."/>
            <person name="Shishido T.K."/>
        </authorList>
    </citation>
    <scope>NUCLEOTIDE SEQUENCE [LARGE SCALE GENOMIC DNA]</scope>
    <source>
        <strain evidence="4 5">CCNP 1315</strain>
    </source>
</reference>
<name>A0ABU5U6S8_9CYAN</name>
<dbReference type="Pfam" id="PF00353">
    <property type="entry name" value="HemolysinCabind"/>
    <property type="match status" value="5"/>
</dbReference>
<evidence type="ECO:0000313" key="4">
    <source>
        <dbReference type="EMBL" id="MEA5522920.1"/>
    </source>
</evidence>
<protein>
    <submittedName>
        <fullName evidence="4">Calcium-binding protein</fullName>
    </submittedName>
</protein>
<keyword evidence="2" id="KW-0964">Secreted</keyword>
<feature type="region of interest" description="Disordered" evidence="3">
    <location>
        <begin position="162"/>
        <end position="191"/>
    </location>
</feature>
<dbReference type="InterPro" id="IPR001343">
    <property type="entry name" value="Hemolysn_Ca-bd"/>
</dbReference>
<dbReference type="SUPFAM" id="SSF51120">
    <property type="entry name" value="beta-Roll"/>
    <property type="match status" value="3"/>
</dbReference>
<comment type="subcellular location">
    <subcellularLocation>
        <location evidence="1">Secreted</location>
    </subcellularLocation>
</comment>
<gene>
    <name evidence="4" type="ORF">VB854_28735</name>
</gene>
<dbReference type="PANTHER" id="PTHR38340:SF1">
    <property type="entry name" value="S-LAYER PROTEIN"/>
    <property type="match status" value="1"/>
</dbReference>
<organism evidence="4 5">
    <name type="scientific">Limnoraphis robusta CCNP1315</name>
    <dbReference type="NCBI Taxonomy" id="3110306"/>
    <lineage>
        <taxon>Bacteria</taxon>
        <taxon>Bacillati</taxon>
        <taxon>Cyanobacteriota</taxon>
        <taxon>Cyanophyceae</taxon>
        <taxon>Oscillatoriophycideae</taxon>
        <taxon>Oscillatoriales</taxon>
        <taxon>Sirenicapillariaceae</taxon>
        <taxon>Limnoraphis</taxon>
    </lineage>
</organism>
<dbReference type="PROSITE" id="PS00330">
    <property type="entry name" value="HEMOLYSIN_CALCIUM"/>
    <property type="match status" value="4"/>
</dbReference>
<dbReference type="Gene3D" id="2.150.10.10">
    <property type="entry name" value="Serralysin-like metalloprotease, C-terminal"/>
    <property type="match status" value="3"/>
</dbReference>
<sequence length="556" mass="56474">MAIFNGTNVNDVIAPDQITTNIVSGDNIFPAGVPIPGNVFIGNDQIFGQLGNDLLGGGEGDDLINALDGDDNLFGGTGSDTLDSGLGNNFIDGEDDFDYVSYANEVNVFVDLTSNTGFATGRADVFQNIEGVIGSTNSTNSLFGDSEDNVLIGGNLDDNLNGGEGADTLEGKAGNDQLTGGGGKDVLQGGEGNDTYTINSVAFAGGSQIEDAGGNADSLNIDLPLSPVAAPPSQTQIGLARNGKNLIVDISRDGLADPANDLTINNFFADETSNTAGTGFIENLSGLPGNTVLSSGIGQVVRVSINSPTANNTVPGNPVSIDEFSEIDVSDEVKLYTLSNEPDTITIPSDQVDRQIVALSGNDNISGTASAEDVNGNRGADTLNGGGGNDTLRGGQGSDLINGENGNDLLNGNQDNDTINGGAGDDIVRGGRGSDVLLGGDGDDFLIGDRDQDILTGGNGEDTFVLTGGNAAANNLDEADLVTDFVTGVDKIMLTGGTTFAQLTLTQVELQVNGGASVMATAIQGADDAYLGVIQGVTNLTGADFVPENTSITILG</sequence>
<dbReference type="Proteomes" id="UP001301728">
    <property type="component" value="Unassembled WGS sequence"/>
</dbReference>
<dbReference type="PANTHER" id="PTHR38340">
    <property type="entry name" value="S-LAYER PROTEIN"/>
    <property type="match status" value="1"/>
</dbReference>
<accession>A0ABU5U6S8</accession>
<evidence type="ECO:0000256" key="3">
    <source>
        <dbReference type="SAM" id="MobiDB-lite"/>
    </source>
</evidence>
<dbReference type="InterPro" id="IPR011049">
    <property type="entry name" value="Serralysin-like_metalloprot_C"/>
</dbReference>
<feature type="compositionally biased region" description="Gly residues" evidence="3">
    <location>
        <begin position="384"/>
        <end position="397"/>
    </location>
</feature>
<feature type="region of interest" description="Disordered" evidence="3">
    <location>
        <begin position="368"/>
        <end position="406"/>
    </location>
</feature>
<dbReference type="RefSeq" id="WP_323218354.1">
    <property type="nucleotide sequence ID" value="NZ_JAYGHT010000196.1"/>
</dbReference>
<dbReference type="InterPro" id="IPR018511">
    <property type="entry name" value="Hemolysin-typ_Ca-bd_CS"/>
</dbReference>
<dbReference type="InterPro" id="IPR050557">
    <property type="entry name" value="RTX_toxin/Mannuronan_C5-epim"/>
</dbReference>
<dbReference type="PRINTS" id="PR00313">
    <property type="entry name" value="CABNDNGRPT"/>
</dbReference>
<dbReference type="EMBL" id="JAYGHT010000196">
    <property type="protein sequence ID" value="MEA5522920.1"/>
    <property type="molecule type" value="Genomic_DNA"/>
</dbReference>
<evidence type="ECO:0000313" key="5">
    <source>
        <dbReference type="Proteomes" id="UP001301728"/>
    </source>
</evidence>
<feature type="compositionally biased region" description="Gly residues" evidence="3">
    <location>
        <begin position="179"/>
        <end position="191"/>
    </location>
</feature>
<evidence type="ECO:0000256" key="1">
    <source>
        <dbReference type="ARBA" id="ARBA00004613"/>
    </source>
</evidence>
<comment type="caution">
    <text evidence="4">The sequence shown here is derived from an EMBL/GenBank/DDBJ whole genome shotgun (WGS) entry which is preliminary data.</text>
</comment>
<keyword evidence="5" id="KW-1185">Reference proteome</keyword>
<proteinExistence type="predicted"/>